<evidence type="ECO:0000313" key="2">
    <source>
        <dbReference type="Proteomes" id="UP001201812"/>
    </source>
</evidence>
<gene>
    <name evidence="1" type="ORF">DdX_15331</name>
</gene>
<dbReference type="Proteomes" id="UP001201812">
    <property type="component" value="Unassembled WGS sequence"/>
</dbReference>
<evidence type="ECO:0000313" key="1">
    <source>
        <dbReference type="EMBL" id="KAI1702652.1"/>
    </source>
</evidence>
<keyword evidence="2" id="KW-1185">Reference proteome</keyword>
<organism evidence="1 2">
    <name type="scientific">Ditylenchus destructor</name>
    <dbReference type="NCBI Taxonomy" id="166010"/>
    <lineage>
        <taxon>Eukaryota</taxon>
        <taxon>Metazoa</taxon>
        <taxon>Ecdysozoa</taxon>
        <taxon>Nematoda</taxon>
        <taxon>Chromadorea</taxon>
        <taxon>Rhabditida</taxon>
        <taxon>Tylenchina</taxon>
        <taxon>Tylenchomorpha</taxon>
        <taxon>Sphaerularioidea</taxon>
        <taxon>Anguinidae</taxon>
        <taxon>Anguininae</taxon>
        <taxon>Ditylenchus</taxon>
    </lineage>
</organism>
<dbReference type="AlphaFoldDB" id="A0AAD4MPL0"/>
<dbReference type="EMBL" id="JAKKPZ010000095">
    <property type="protein sequence ID" value="KAI1702652.1"/>
    <property type="molecule type" value="Genomic_DNA"/>
</dbReference>
<reference evidence="1" key="1">
    <citation type="submission" date="2022-01" db="EMBL/GenBank/DDBJ databases">
        <title>Genome Sequence Resource for Two Populations of Ditylenchus destructor, the Migratory Endoparasitic Phytonematode.</title>
        <authorList>
            <person name="Zhang H."/>
            <person name="Lin R."/>
            <person name="Xie B."/>
        </authorList>
    </citation>
    <scope>NUCLEOTIDE SEQUENCE</scope>
    <source>
        <strain evidence="1">BazhouSP</strain>
    </source>
</reference>
<proteinExistence type="predicted"/>
<comment type="caution">
    <text evidence="1">The sequence shown here is derived from an EMBL/GenBank/DDBJ whole genome shotgun (WGS) entry which is preliminary data.</text>
</comment>
<accession>A0AAD4MPL0</accession>
<name>A0AAD4MPL0_9BILA</name>
<protein>
    <submittedName>
        <fullName evidence="1">Uncharacterized protein</fullName>
    </submittedName>
</protein>
<sequence length="101" mass="11282">MQSPLDFNAIETRDPQACQYCEEVVEGWDKRFPGDLPPGVDWAAFYAQIYQTICSLPGSELPPSAAAFCKALAGKEQAFGEAYVKHHDQKERDPCKEVQIC</sequence>